<evidence type="ECO:0000256" key="4">
    <source>
        <dbReference type="ARBA" id="ARBA00022640"/>
    </source>
</evidence>
<keyword evidence="4" id="KW-0934">Plastid</keyword>
<dbReference type="InterPro" id="IPR022796">
    <property type="entry name" value="Chloroa_b-bind"/>
</dbReference>
<evidence type="ECO:0000256" key="1">
    <source>
        <dbReference type="ARBA" id="ARBA00004229"/>
    </source>
</evidence>
<feature type="binding site" evidence="5">
    <location>
        <position position="161"/>
    </location>
    <ligand>
        <name>chlorophyll a</name>
        <dbReference type="ChEBI" id="CHEBI:58416"/>
        <label>1</label>
    </ligand>
</feature>
<keyword evidence="3" id="KW-0602">Photosynthesis</keyword>
<comment type="subcellular location">
    <subcellularLocation>
        <location evidence="1">Plastid</location>
        <location evidence="1">Chloroplast</location>
    </subcellularLocation>
</comment>
<dbReference type="HOGENOM" id="CLU_057943_3_1_1"/>
<dbReference type="GO" id="GO:0009765">
    <property type="term" value="P:photosynthesis, light harvesting"/>
    <property type="evidence" value="ECO:0007669"/>
    <property type="project" value="InterPro"/>
</dbReference>
<name>A4QPI7_BIGNA</name>
<dbReference type="GO" id="GO:0016020">
    <property type="term" value="C:membrane"/>
    <property type="evidence" value="ECO:0007669"/>
    <property type="project" value="InterPro"/>
</dbReference>
<evidence type="ECO:0000256" key="5">
    <source>
        <dbReference type="PIRSR" id="PIRSR601344-1"/>
    </source>
</evidence>
<dbReference type="SUPFAM" id="SSF103511">
    <property type="entry name" value="Chlorophyll a-b binding protein"/>
    <property type="match status" value="1"/>
</dbReference>
<evidence type="ECO:0000256" key="2">
    <source>
        <dbReference type="ARBA" id="ARBA00022528"/>
    </source>
</evidence>
<dbReference type="PANTHER" id="PTHR21649">
    <property type="entry name" value="CHLOROPHYLL A/B BINDING PROTEIN"/>
    <property type="match status" value="1"/>
</dbReference>
<dbReference type="Gene3D" id="1.10.3460.10">
    <property type="entry name" value="Chlorophyll a/b binding protein domain"/>
    <property type="match status" value="1"/>
</dbReference>
<feature type="binding site" evidence="5">
    <location>
        <position position="49"/>
    </location>
    <ligand>
        <name>chlorophyll a</name>
        <dbReference type="ChEBI" id="CHEBI:58416"/>
        <label>1</label>
    </ligand>
</feature>
<feature type="binding site" evidence="5">
    <location>
        <position position="158"/>
    </location>
    <ligand>
        <name>chlorophyll a</name>
        <dbReference type="ChEBI" id="CHEBI:58416"/>
        <label>1</label>
    </ligand>
</feature>
<dbReference type="AlphaFoldDB" id="A4QPI7"/>
<feature type="binding site" evidence="5">
    <location>
        <position position="52"/>
    </location>
    <ligand>
        <name>chlorophyll a</name>
        <dbReference type="ChEBI" id="CHEBI:58416"/>
        <label>1</label>
    </ligand>
</feature>
<feature type="binding site" evidence="5">
    <location>
        <position position="163"/>
    </location>
    <ligand>
        <name>chlorophyll a</name>
        <dbReference type="ChEBI" id="CHEBI:58416"/>
        <label>1</label>
    </ligand>
</feature>
<keyword evidence="2" id="KW-0150">Chloroplast</keyword>
<protein>
    <submittedName>
        <fullName evidence="6">Chloroplast protein LI8183</fullName>
    </submittedName>
</protein>
<dbReference type="InterPro" id="IPR001344">
    <property type="entry name" value="Chloro_AB-bd_pln"/>
</dbReference>
<feature type="binding site" evidence="5">
    <location>
        <position position="157"/>
    </location>
    <ligand>
        <name>chlorophyll a</name>
        <dbReference type="ChEBI" id="CHEBI:58416"/>
        <label>1</label>
    </ligand>
</feature>
<proteinExistence type="evidence at transcript level"/>
<dbReference type="EMBL" id="BK005987">
    <property type="protein sequence ID" value="DAA05890.1"/>
    <property type="molecule type" value="mRNA"/>
</dbReference>
<feature type="binding site" evidence="5">
    <location>
        <position position="175"/>
    </location>
    <ligand>
        <name>chlorophyll a</name>
        <dbReference type="ChEBI" id="CHEBI:58416"/>
        <label>1</label>
    </ligand>
</feature>
<evidence type="ECO:0000313" key="6">
    <source>
        <dbReference type="EMBL" id="DAA05890.1"/>
    </source>
</evidence>
<keyword evidence="5" id="KW-0157">Chromophore</keyword>
<dbReference type="GO" id="GO:0009507">
    <property type="term" value="C:chloroplast"/>
    <property type="evidence" value="ECO:0007669"/>
    <property type="project" value="UniProtKB-SubCell"/>
</dbReference>
<sequence>MRKVVRDVSRKAAEDTLGPGTAPLGKFWDPAGFTKGLSPNELKKYREAEITHGRVSMLGVLGFLTQEAFHPLFGGNIDGPAIKQFDEITRMAPTFWYPVLLAIAVAELGRARLGWQDPTSGGAMFSLRDEYEPGNIGFDPLNLKPSNPTDLASIKNKELNNGRLAMLALAGFVAQELVNGKPILG</sequence>
<dbReference type="Pfam" id="PF00504">
    <property type="entry name" value="Chloroa_b-bind"/>
    <property type="match status" value="1"/>
</dbReference>
<feature type="binding site" description="axial binding residue" evidence="5">
    <location>
        <position position="54"/>
    </location>
    <ligand>
        <name>chlorophyll b</name>
        <dbReference type="ChEBI" id="CHEBI:61721"/>
        <label>1</label>
    </ligand>
    <ligandPart>
        <name>Mg</name>
        <dbReference type="ChEBI" id="CHEBI:25107"/>
    </ligandPart>
</feature>
<organism evidence="6">
    <name type="scientific">Bigelowiella natans</name>
    <name type="common">Pedinomonas minutissima</name>
    <name type="synonym">Chlorarachnion sp. (strain CCMP621)</name>
    <dbReference type="NCBI Taxonomy" id="227086"/>
    <lineage>
        <taxon>Eukaryota</taxon>
        <taxon>Sar</taxon>
        <taxon>Rhizaria</taxon>
        <taxon>Cercozoa</taxon>
        <taxon>Chlorarachniophyceae</taxon>
        <taxon>Bigelowiella</taxon>
    </lineage>
</organism>
<accession>A4QPI7</accession>
<keyword evidence="5" id="KW-0148">Chlorophyll</keyword>
<evidence type="ECO:0000256" key="3">
    <source>
        <dbReference type="ARBA" id="ARBA00022531"/>
    </source>
</evidence>
<reference evidence="6" key="1">
    <citation type="journal article" date="2007" name="Plant Physiol.">
        <title>Tracing the evolution of the light-harvesting antennae in chlorophyll a/b-containing organisms.</title>
        <authorList>
            <person name="Koziol A.G."/>
            <person name="Borza T."/>
            <person name="Ishida K."/>
            <person name="Keeling P."/>
            <person name="Lee R.W."/>
            <person name="Durnford D.G."/>
        </authorList>
    </citation>
    <scope>NUCLEOTIDE SEQUENCE</scope>
</reference>
<dbReference type="GO" id="GO:0016168">
    <property type="term" value="F:chlorophyll binding"/>
    <property type="evidence" value="ECO:0007669"/>
    <property type="project" value="UniProtKB-KW"/>
</dbReference>
<feature type="binding site" evidence="5">
    <location>
        <position position="28"/>
    </location>
    <ligand>
        <name>chlorophyll a</name>
        <dbReference type="ChEBI" id="CHEBI:58416"/>
        <label>1</label>
    </ligand>
</feature>